<dbReference type="SUPFAM" id="SSF53335">
    <property type="entry name" value="S-adenosyl-L-methionine-dependent methyltransferases"/>
    <property type="match status" value="1"/>
</dbReference>
<evidence type="ECO:0000313" key="2">
    <source>
        <dbReference type="Proteomes" id="UP001313282"/>
    </source>
</evidence>
<name>A0AAN8MSE3_9PEZI</name>
<gene>
    <name evidence="1" type="ORF">TWF718_010431</name>
</gene>
<dbReference type="Gene3D" id="3.40.50.150">
    <property type="entry name" value="Vaccinia Virus protein VP39"/>
    <property type="match status" value="1"/>
</dbReference>
<dbReference type="GO" id="GO:0032259">
    <property type="term" value="P:methylation"/>
    <property type="evidence" value="ECO:0007669"/>
    <property type="project" value="InterPro"/>
</dbReference>
<dbReference type="InterPro" id="IPR029063">
    <property type="entry name" value="SAM-dependent_MTases_sf"/>
</dbReference>
<dbReference type="CDD" id="cd02440">
    <property type="entry name" value="AdoMet_MTases"/>
    <property type="match status" value="1"/>
</dbReference>
<comment type="caution">
    <text evidence="1">The sequence shown here is derived from an EMBL/GenBank/DDBJ whole genome shotgun (WGS) entry which is preliminary data.</text>
</comment>
<protein>
    <submittedName>
        <fullName evidence="1">Uncharacterized protein</fullName>
    </submittedName>
</protein>
<dbReference type="Proteomes" id="UP001313282">
    <property type="component" value="Unassembled WGS sequence"/>
</dbReference>
<evidence type="ECO:0000313" key="1">
    <source>
        <dbReference type="EMBL" id="KAK6334990.1"/>
    </source>
</evidence>
<dbReference type="InterPro" id="IPR002052">
    <property type="entry name" value="DNA_methylase_N6_adenine_CS"/>
</dbReference>
<dbReference type="GO" id="GO:0005739">
    <property type="term" value="C:mitochondrion"/>
    <property type="evidence" value="ECO:0007669"/>
    <property type="project" value="TreeGrafter"/>
</dbReference>
<dbReference type="GO" id="GO:0003676">
    <property type="term" value="F:nucleic acid binding"/>
    <property type="evidence" value="ECO:0007669"/>
    <property type="project" value="InterPro"/>
</dbReference>
<keyword evidence="2" id="KW-1185">Reference proteome</keyword>
<reference evidence="1 2" key="1">
    <citation type="submission" date="2019-10" db="EMBL/GenBank/DDBJ databases">
        <authorList>
            <person name="Palmer J.M."/>
        </authorList>
    </citation>
    <scope>NUCLEOTIDE SEQUENCE [LARGE SCALE GENOMIC DNA]</scope>
    <source>
        <strain evidence="1 2">TWF718</strain>
    </source>
</reference>
<organism evidence="1 2">
    <name type="scientific">Orbilia javanica</name>
    <dbReference type="NCBI Taxonomy" id="47235"/>
    <lineage>
        <taxon>Eukaryota</taxon>
        <taxon>Fungi</taxon>
        <taxon>Dikarya</taxon>
        <taxon>Ascomycota</taxon>
        <taxon>Pezizomycotina</taxon>
        <taxon>Orbiliomycetes</taxon>
        <taxon>Orbiliales</taxon>
        <taxon>Orbiliaceae</taxon>
        <taxon>Orbilia</taxon>
    </lineage>
</organism>
<dbReference type="PANTHER" id="PTHR18895:SF74">
    <property type="entry name" value="MTRF1L RELEASE FACTOR GLUTAMINE METHYLTRANSFERASE"/>
    <property type="match status" value="1"/>
</dbReference>
<dbReference type="PANTHER" id="PTHR18895">
    <property type="entry name" value="HEMK METHYLTRANSFERASE"/>
    <property type="match status" value="1"/>
</dbReference>
<dbReference type="PROSITE" id="PS00092">
    <property type="entry name" value="N6_MTASE"/>
    <property type="match status" value="1"/>
</dbReference>
<dbReference type="EMBL" id="JAVHNR010000008">
    <property type="protein sequence ID" value="KAK6334990.1"/>
    <property type="molecule type" value="Genomic_DNA"/>
</dbReference>
<dbReference type="InterPro" id="IPR050320">
    <property type="entry name" value="N5-glutamine_MTase"/>
</dbReference>
<proteinExistence type="predicted"/>
<dbReference type="Gene3D" id="1.10.8.10">
    <property type="entry name" value="DNA helicase RuvA subunit, C-terminal domain"/>
    <property type="match status" value="1"/>
</dbReference>
<dbReference type="GO" id="GO:0008168">
    <property type="term" value="F:methyltransferase activity"/>
    <property type="evidence" value="ECO:0007669"/>
    <property type="project" value="InterPro"/>
</dbReference>
<sequence>MPRVCRWTTSYLRKKSPLLPLLYRDNRVPDLAEFDLRSLKDHIKEQYPDLKNHPIRQYKYLRSLCERRARAEPLDHIIGTTQFYDVEILSGRGALIPRSETESMVMRLCDSLKDYYFVNDKRRRNLGNNFRILDLCTGAGPISLLMAKQLYDLDLPYGFRILGIDVSEPALKLAKRSLEYNIRKGTLPKQARKDVGFYQGDVLNPKPSMYGGGVDQGMQYLGKSEVHDEIKVFFVNEDQVDYGSLMDIVIANPPYISADGYWEDTERSVRLYEPEIALVPPEKRPANIPDDIPREDIFYPAVEEFAAYFKSKAIIFETGGDKQSARVKAMLESRGWETGTWKDFRGINRNVVGWRKETGWNWLLLPSKNGMSYD</sequence>
<dbReference type="AlphaFoldDB" id="A0AAN8MSE3"/>
<accession>A0AAN8MSE3</accession>